<gene>
    <name evidence="2" type="ORF">MCUN1_003261</name>
</gene>
<feature type="compositionally biased region" description="Polar residues" evidence="1">
    <location>
        <begin position="208"/>
        <end position="219"/>
    </location>
</feature>
<evidence type="ECO:0000313" key="2">
    <source>
        <dbReference type="EMBL" id="WFD36382.1"/>
    </source>
</evidence>
<feature type="compositionally biased region" description="Low complexity" evidence="1">
    <location>
        <begin position="177"/>
        <end position="190"/>
    </location>
</feature>
<feature type="region of interest" description="Disordered" evidence="1">
    <location>
        <begin position="290"/>
        <end position="439"/>
    </location>
</feature>
<keyword evidence="3" id="KW-1185">Reference proteome</keyword>
<feature type="region of interest" description="Disordered" evidence="1">
    <location>
        <begin position="58"/>
        <end position="80"/>
    </location>
</feature>
<reference evidence="2" key="1">
    <citation type="submission" date="2023-03" db="EMBL/GenBank/DDBJ databases">
        <title>Mating type loci evolution in Malassezia.</title>
        <authorList>
            <person name="Coelho M.A."/>
        </authorList>
    </citation>
    <scope>NUCLEOTIDE SEQUENCE</scope>
    <source>
        <strain evidence="2">CBS 11721</strain>
    </source>
</reference>
<feature type="region of interest" description="Disordered" evidence="1">
    <location>
        <begin position="174"/>
        <end position="220"/>
    </location>
</feature>
<dbReference type="AlphaFoldDB" id="A0AAF0F135"/>
<accession>A0AAF0F135</accession>
<organism evidence="2 3">
    <name type="scientific">Malassezia cuniculi</name>
    <dbReference type="NCBI Taxonomy" id="948313"/>
    <lineage>
        <taxon>Eukaryota</taxon>
        <taxon>Fungi</taxon>
        <taxon>Dikarya</taxon>
        <taxon>Basidiomycota</taxon>
        <taxon>Ustilaginomycotina</taxon>
        <taxon>Malasseziomycetes</taxon>
        <taxon>Malasseziales</taxon>
        <taxon>Malasseziaceae</taxon>
        <taxon>Malassezia</taxon>
    </lineage>
</organism>
<evidence type="ECO:0000256" key="1">
    <source>
        <dbReference type="SAM" id="MobiDB-lite"/>
    </source>
</evidence>
<feature type="compositionally biased region" description="Basic and acidic residues" evidence="1">
    <location>
        <begin position="462"/>
        <end position="472"/>
    </location>
</feature>
<feature type="region of interest" description="Disordered" evidence="1">
    <location>
        <begin position="461"/>
        <end position="481"/>
    </location>
</feature>
<dbReference type="Proteomes" id="UP001219933">
    <property type="component" value="Chromosome 4"/>
</dbReference>
<sequence>MVTTQRPHSKTITGAPSGLDATITSDSPWLLKQGGKARASIAVNSDAAVSVISSPCDVPQMSTTSSSSSPSPPSLSPPSQFSGILSPHNLLFRAGADEGLSASIPRVTLRASELIQSLNRPQLLMLRAEGQDGKHIVTEAPEESGALSASAILPISRNPPVLRRSHSEGSLCTRYASASGMSPPSDSSLPTPIESPLTRPETPKDSESQPGSTAGSPSDMTAFLANDLSAYVSGIGDPVDPDTELSSVVQLQAFRMHSRSRSVGPGYQRSPRMYQHIDGDRARMRKPPFTLASPPHPPLFNQDTFDLEPLPPAVAPAPTASRQPSPVQKPAVAEPIPNIPRLNSPDIDEDGFRKVRPRHHRSRAHRASRPRAEEPQPLDMSAFDERESEEEEEEERGRGRGRSRNRLQPSMRRRAMAVDSTSPRSGLPPNARVPSSPIKAKPVGASRMRVSGMTFAEAAAQEGRDARGRQENVKLVTSSSRELAPEDDEALARGDASALSRTRLLSNGAHLLMLSCELAMMRSKKINAPLRPRWGKRRDDDFCPISSPMLSPSSAESINGSPLRFSWTA</sequence>
<dbReference type="EMBL" id="CP119880">
    <property type="protein sequence ID" value="WFD36382.1"/>
    <property type="molecule type" value="Genomic_DNA"/>
</dbReference>
<name>A0AAF0F135_9BASI</name>
<feature type="compositionally biased region" description="Basic residues" evidence="1">
    <location>
        <begin position="354"/>
        <end position="369"/>
    </location>
</feature>
<feature type="compositionally biased region" description="Basic residues" evidence="1">
    <location>
        <begin position="399"/>
        <end position="415"/>
    </location>
</feature>
<feature type="compositionally biased region" description="Polar residues" evidence="1">
    <location>
        <begin position="1"/>
        <end position="14"/>
    </location>
</feature>
<feature type="region of interest" description="Disordered" evidence="1">
    <location>
        <begin position="1"/>
        <end position="24"/>
    </location>
</feature>
<proteinExistence type="predicted"/>
<evidence type="ECO:0000313" key="3">
    <source>
        <dbReference type="Proteomes" id="UP001219933"/>
    </source>
</evidence>
<protein>
    <submittedName>
        <fullName evidence="2">Uncharacterized protein</fullName>
    </submittedName>
</protein>